<dbReference type="CDD" id="cd03078">
    <property type="entry name" value="GST_N_Metaxin1_like"/>
    <property type="match status" value="1"/>
</dbReference>
<gene>
    <name evidence="3" type="ORF">PADG_02169</name>
</gene>
<dbReference type="VEuPathDB" id="FungiDB:PADG_02169"/>
<feature type="domain" description="Thioredoxin-like fold" evidence="2">
    <location>
        <begin position="179"/>
        <end position="280"/>
    </location>
</feature>
<dbReference type="GO" id="GO:0007005">
    <property type="term" value="P:mitochondrion organization"/>
    <property type="evidence" value="ECO:0007669"/>
    <property type="project" value="TreeGrafter"/>
</dbReference>
<feature type="domain" description="Metaxin glutathione S-transferase" evidence="1">
    <location>
        <begin position="331"/>
        <end position="397"/>
    </location>
</feature>
<dbReference type="InterPro" id="IPR012336">
    <property type="entry name" value="Thioredoxin-like_fold"/>
</dbReference>
<dbReference type="KEGG" id="pbn:PADG_02169"/>
<evidence type="ECO:0000313" key="4">
    <source>
        <dbReference type="Proteomes" id="UP000001628"/>
    </source>
</evidence>
<dbReference type="EMBL" id="KN275958">
    <property type="protein sequence ID" value="EEH46019.2"/>
    <property type="molecule type" value="Genomic_DNA"/>
</dbReference>
<dbReference type="STRING" id="502780.C1G203"/>
<name>C1G203_PARBD</name>
<dbReference type="InterPro" id="IPR050931">
    <property type="entry name" value="Mito_Protein_Transport_Metaxin"/>
</dbReference>
<accession>C1G203</accession>
<keyword evidence="4" id="KW-1185">Reference proteome</keyword>
<dbReference type="GO" id="GO:0001401">
    <property type="term" value="C:SAM complex"/>
    <property type="evidence" value="ECO:0007669"/>
    <property type="project" value="TreeGrafter"/>
</dbReference>
<dbReference type="InterPro" id="IPR033468">
    <property type="entry name" value="Metaxin_GST"/>
</dbReference>
<evidence type="ECO:0000313" key="3">
    <source>
        <dbReference type="EMBL" id="EEH46019.2"/>
    </source>
</evidence>
<dbReference type="OMA" id="FRNAWAS"/>
<dbReference type="eggNOG" id="KOG3028">
    <property type="taxonomic scope" value="Eukaryota"/>
</dbReference>
<reference evidence="3 4" key="1">
    <citation type="journal article" date="2011" name="PLoS Genet.">
        <title>Comparative genomic analysis of human fungal pathogens causing paracoccidioidomycosis.</title>
        <authorList>
            <person name="Desjardins C.A."/>
            <person name="Champion M.D."/>
            <person name="Holder J.W."/>
            <person name="Muszewska A."/>
            <person name="Goldberg J."/>
            <person name="Bailao A.M."/>
            <person name="Brigido M.M."/>
            <person name="Ferreira M.E."/>
            <person name="Garcia A.M."/>
            <person name="Grynberg M."/>
            <person name="Gujja S."/>
            <person name="Heiman D.I."/>
            <person name="Henn M.R."/>
            <person name="Kodira C.D."/>
            <person name="Leon-Narvaez H."/>
            <person name="Longo L.V."/>
            <person name="Ma L.J."/>
            <person name="Malavazi I."/>
            <person name="Matsuo A.L."/>
            <person name="Morais F.V."/>
            <person name="Pereira M."/>
            <person name="Rodriguez-Brito S."/>
            <person name="Sakthikumar S."/>
            <person name="Salem-Izacc S.M."/>
            <person name="Sykes S.M."/>
            <person name="Teixeira M.M."/>
            <person name="Vallejo M.C."/>
            <person name="Walter M.E."/>
            <person name="Yandava C."/>
            <person name="Young S."/>
            <person name="Zeng Q."/>
            <person name="Zucker J."/>
            <person name="Felipe M.S."/>
            <person name="Goldman G.H."/>
            <person name="Haas B.J."/>
            <person name="McEwen J.G."/>
            <person name="Nino-Vega G."/>
            <person name="Puccia R."/>
            <person name="San-Blas G."/>
            <person name="Soares C.M."/>
            <person name="Birren B.W."/>
            <person name="Cuomo C.A."/>
        </authorList>
    </citation>
    <scope>NUCLEOTIDE SEQUENCE [LARGE SCALE GENOMIC DNA]</scope>
    <source>
        <strain evidence="3 4">Pb18</strain>
    </source>
</reference>
<dbReference type="GeneID" id="22581690"/>
<protein>
    <recommendedName>
        <fullName evidence="5">Mitochondrial outer membrane protein</fullName>
    </recommendedName>
</protein>
<dbReference type="Pfam" id="PF17171">
    <property type="entry name" value="GST_C_6"/>
    <property type="match status" value="1"/>
</dbReference>
<evidence type="ECO:0008006" key="5">
    <source>
        <dbReference type="Google" id="ProtNLM"/>
    </source>
</evidence>
<evidence type="ECO:0000259" key="1">
    <source>
        <dbReference type="Pfam" id="PF17171"/>
    </source>
</evidence>
<dbReference type="AlphaFoldDB" id="C1G203"/>
<dbReference type="OrthoDB" id="198787at2759"/>
<dbReference type="Proteomes" id="UP000001628">
    <property type="component" value="Unassembled WGS sequence"/>
</dbReference>
<dbReference type="RefSeq" id="XP_010757232.1">
    <property type="nucleotide sequence ID" value="XM_010758930.1"/>
</dbReference>
<sequence>MTVVPSTHPGRSECSQSGGCCLPWTPDLVSAALFLSATRRAPKLPITWATTPIFDASFGLTAAGRFPWFDLPPAGGLGLTAEYGAPSRLPTVLSLSQCTSAMPEDDAAARSQAHQSVPGFATRFPSVPAPIKCVFDKFPLRTYPPTELPQRIPRQSDKNSLFVFTTTKGARPGAPSFNPQCLKWQAYLKFVGIPFETVASNNHASPTGSLPFLLPALSSAATSGDPPLPVPSNKIQKWALEQTHVKDDPQLSSRFDVYMSLLDHRVRNAWMYTFYIDNQNFNNIGRKLYIDPSTSNTIVRAMLAHQLQQAARDELLKSSSFVDVDDLEAEAKSAFQALSTLLGEDYHFFGNLEPGLFDASVFAYTHLLLDEQLGWKHNPLGRYLRKCPNLVQHRQRLLEAYF</sequence>
<dbReference type="InParanoid" id="C1G203"/>
<organism evidence="3 4">
    <name type="scientific">Paracoccidioides brasiliensis (strain Pb18)</name>
    <dbReference type="NCBI Taxonomy" id="502780"/>
    <lineage>
        <taxon>Eukaryota</taxon>
        <taxon>Fungi</taxon>
        <taxon>Dikarya</taxon>
        <taxon>Ascomycota</taxon>
        <taxon>Pezizomycotina</taxon>
        <taxon>Eurotiomycetes</taxon>
        <taxon>Eurotiomycetidae</taxon>
        <taxon>Onygenales</taxon>
        <taxon>Ajellomycetaceae</taxon>
        <taxon>Paracoccidioides</taxon>
    </lineage>
</organism>
<dbReference type="PANTHER" id="PTHR12289:SF44">
    <property type="entry name" value="OUTER MEMBRANE PROTEIN (SAM35), PUTATIVE (AFU_ORTHOLOGUE AFUA_1G13180)-RELATED"/>
    <property type="match status" value="1"/>
</dbReference>
<dbReference type="Pfam" id="PF10806">
    <property type="entry name" value="SAM35"/>
    <property type="match status" value="1"/>
</dbReference>
<evidence type="ECO:0000259" key="2">
    <source>
        <dbReference type="Pfam" id="PF17172"/>
    </source>
</evidence>
<dbReference type="InterPro" id="IPR021211">
    <property type="entry name" value="SAM35"/>
</dbReference>
<proteinExistence type="predicted"/>
<dbReference type="HOGENOM" id="CLU_055680_0_0_1"/>
<dbReference type="PANTHER" id="PTHR12289">
    <property type="entry name" value="METAXIN RELATED"/>
    <property type="match status" value="1"/>
</dbReference>
<dbReference type="Pfam" id="PF17172">
    <property type="entry name" value="GST_N_4"/>
    <property type="match status" value="1"/>
</dbReference>